<proteinExistence type="predicted"/>
<dbReference type="AlphaFoldDB" id="A0A1D7TVQ1"/>
<name>A0A1D7TVQ1_9HYPH</name>
<evidence type="ECO:0000256" key="1">
    <source>
        <dbReference type="SAM" id="SignalP"/>
    </source>
</evidence>
<keyword evidence="1" id="KW-0732">Signal</keyword>
<feature type="signal peptide" evidence="1">
    <location>
        <begin position="1"/>
        <end position="23"/>
    </location>
</feature>
<evidence type="ECO:0000313" key="3">
    <source>
        <dbReference type="Proteomes" id="UP000094969"/>
    </source>
</evidence>
<protein>
    <submittedName>
        <fullName evidence="2">Uncharacterized protein</fullName>
    </submittedName>
</protein>
<sequence length="79" mass="8265">MPLASRALVAAFACLLTTAPAFAAITDPEMTCAAYLKSSAAGHRQPKTHQANVEARIRAFCAANPKMKAVDAEMTVTGD</sequence>
<keyword evidence="3" id="KW-1185">Reference proteome</keyword>
<dbReference type="KEGG" id="bvv:BHK69_00655"/>
<dbReference type="EMBL" id="CP017147">
    <property type="protein sequence ID" value="AOO79202.1"/>
    <property type="molecule type" value="Genomic_DNA"/>
</dbReference>
<dbReference type="RefSeq" id="WP_069688427.1">
    <property type="nucleotide sequence ID" value="NZ_CP017147.1"/>
</dbReference>
<dbReference type="Proteomes" id="UP000094969">
    <property type="component" value="Chromosome"/>
</dbReference>
<dbReference type="OrthoDB" id="8162731at2"/>
<reference evidence="2 3" key="1">
    <citation type="journal article" date="2015" name="Antonie Van Leeuwenhoek">
        <title>Bosea vaviloviae sp. nov., a new species of slow-growing rhizobia isolated from nodules of the relict species Vavilovia formosa (Stev.) Fed.</title>
        <authorList>
            <person name="Safronova V.I."/>
            <person name="Kuznetsova I.G."/>
            <person name="Sazanova A.L."/>
            <person name="Kimeklis A.K."/>
            <person name="Belimov A.A."/>
            <person name="Andronov E.E."/>
            <person name="Pinaev A.G."/>
            <person name="Chizhevskaya E.P."/>
            <person name="Pukhaev A.R."/>
            <person name="Popov K.P."/>
            <person name="Willems A."/>
            <person name="Tikhonovich I.A."/>
        </authorList>
    </citation>
    <scope>NUCLEOTIDE SEQUENCE [LARGE SCALE GENOMIC DNA]</scope>
    <source>
        <strain evidence="2 3">Vaf18</strain>
    </source>
</reference>
<evidence type="ECO:0000313" key="2">
    <source>
        <dbReference type="EMBL" id="AOO79202.1"/>
    </source>
</evidence>
<gene>
    <name evidence="2" type="ORF">BHK69_00655</name>
</gene>
<accession>A0A1D7TVQ1</accession>
<feature type="chain" id="PRO_5009099713" evidence="1">
    <location>
        <begin position="24"/>
        <end position="79"/>
    </location>
</feature>
<organism evidence="2 3">
    <name type="scientific">Bosea vaviloviae</name>
    <dbReference type="NCBI Taxonomy" id="1526658"/>
    <lineage>
        <taxon>Bacteria</taxon>
        <taxon>Pseudomonadati</taxon>
        <taxon>Pseudomonadota</taxon>
        <taxon>Alphaproteobacteria</taxon>
        <taxon>Hyphomicrobiales</taxon>
        <taxon>Boseaceae</taxon>
        <taxon>Bosea</taxon>
    </lineage>
</organism>